<dbReference type="Proteomes" id="UP000596742">
    <property type="component" value="Unassembled WGS sequence"/>
</dbReference>
<keyword evidence="4" id="KW-1185">Reference proteome</keyword>
<reference evidence="3" key="1">
    <citation type="submission" date="2018-11" db="EMBL/GenBank/DDBJ databases">
        <authorList>
            <person name="Alioto T."/>
            <person name="Alioto T."/>
        </authorList>
    </citation>
    <scope>NUCLEOTIDE SEQUENCE</scope>
</reference>
<accession>A0A8B6G173</accession>
<name>A0A8B6G173_MYTGA</name>
<protein>
    <submittedName>
        <fullName evidence="3">Uncharacterized protein</fullName>
    </submittedName>
</protein>
<evidence type="ECO:0000256" key="1">
    <source>
        <dbReference type="SAM" id="MobiDB-lite"/>
    </source>
</evidence>
<organism evidence="3 4">
    <name type="scientific">Mytilus galloprovincialis</name>
    <name type="common">Mediterranean mussel</name>
    <dbReference type="NCBI Taxonomy" id="29158"/>
    <lineage>
        <taxon>Eukaryota</taxon>
        <taxon>Metazoa</taxon>
        <taxon>Spiralia</taxon>
        <taxon>Lophotrochozoa</taxon>
        <taxon>Mollusca</taxon>
        <taxon>Bivalvia</taxon>
        <taxon>Autobranchia</taxon>
        <taxon>Pteriomorphia</taxon>
        <taxon>Mytilida</taxon>
        <taxon>Mytiloidea</taxon>
        <taxon>Mytilidae</taxon>
        <taxon>Mytilinae</taxon>
        <taxon>Mytilus</taxon>
    </lineage>
</organism>
<evidence type="ECO:0000313" key="4">
    <source>
        <dbReference type="Proteomes" id="UP000596742"/>
    </source>
</evidence>
<dbReference type="EMBL" id="UYJE01007719">
    <property type="protein sequence ID" value="VDI57251.1"/>
    <property type="molecule type" value="Genomic_DNA"/>
</dbReference>
<sequence length="137" mass="15228">MMPMFILFTLISKDFGAPIQEFMLHSMQSYCDVVNTELQCQYSGPGLYILDNTHVDILSMDRFFRPSVLMLTEEIKVFIKDGEKDWGCKNIIGASSITINEMLCESGLNTARGTNTDKTTAGRSTDTTTVGKAPTKP</sequence>
<feature type="region of interest" description="Disordered" evidence="1">
    <location>
        <begin position="114"/>
        <end position="137"/>
    </location>
</feature>
<dbReference type="AlphaFoldDB" id="A0A8B6G173"/>
<proteinExistence type="predicted"/>
<feature type="chain" id="PRO_5032943394" evidence="2">
    <location>
        <begin position="17"/>
        <end position="137"/>
    </location>
</feature>
<comment type="caution">
    <text evidence="3">The sequence shown here is derived from an EMBL/GenBank/DDBJ whole genome shotgun (WGS) entry which is preliminary data.</text>
</comment>
<gene>
    <name evidence="3" type="ORF">MGAL_10B064093</name>
</gene>
<feature type="signal peptide" evidence="2">
    <location>
        <begin position="1"/>
        <end position="16"/>
    </location>
</feature>
<evidence type="ECO:0000313" key="3">
    <source>
        <dbReference type="EMBL" id="VDI57251.1"/>
    </source>
</evidence>
<evidence type="ECO:0000256" key="2">
    <source>
        <dbReference type="SAM" id="SignalP"/>
    </source>
</evidence>
<feature type="compositionally biased region" description="Polar residues" evidence="1">
    <location>
        <begin position="114"/>
        <end position="130"/>
    </location>
</feature>
<keyword evidence="2" id="KW-0732">Signal</keyword>